<dbReference type="RefSeq" id="WP_191204309.1">
    <property type="nucleotide sequence ID" value="NZ_JACXZA010000003.1"/>
</dbReference>
<dbReference type="InterPro" id="IPR028098">
    <property type="entry name" value="Glyco_trans_4-like_N"/>
</dbReference>
<dbReference type="SUPFAM" id="SSF53756">
    <property type="entry name" value="UDP-Glycosyltransferase/glycogen phosphorylase"/>
    <property type="match status" value="1"/>
</dbReference>
<evidence type="ECO:0000259" key="1">
    <source>
        <dbReference type="Pfam" id="PF00534"/>
    </source>
</evidence>
<dbReference type="Pfam" id="PF00534">
    <property type="entry name" value="Glycos_transf_1"/>
    <property type="match status" value="1"/>
</dbReference>
<dbReference type="Pfam" id="PF13439">
    <property type="entry name" value="Glyco_transf_4"/>
    <property type="match status" value="1"/>
</dbReference>
<organism evidence="3 4">
    <name type="scientific">Paenibacillus terricola</name>
    <dbReference type="NCBI Taxonomy" id="2763503"/>
    <lineage>
        <taxon>Bacteria</taxon>
        <taxon>Bacillati</taxon>
        <taxon>Bacillota</taxon>
        <taxon>Bacilli</taxon>
        <taxon>Bacillales</taxon>
        <taxon>Paenibacillaceae</taxon>
        <taxon>Paenibacillus</taxon>
    </lineage>
</organism>
<sequence length="398" mass="44134">MSRPLKIAYVTPGAYPLPSLKGGSVERVIEHIVPMLTGSVEPRIYGRTAAGLPRKGVWNGVVCERFAAANKARYAVAVSQAITSFKPDIIEVENRPHLLIKLSRQHPYARMWLNLHSSTFIQRRHISNFELRRSCRLAEKIIVNSDYLRSIVAAQVPEAASKIVVVHLGADTHRFPSVQSAEGGLRRSRLRRANDWTERKVILYLGRLIPLKGVHHLIELMPRLLKRHPNAMLVIVGSPQYGSNTSSVYSRRLKRAAAKLGGSVRFVPYVPYNEVPDWLLGADVLAVPSVRREAFGLVNVEAMAAGIPVVASRIGGISEIVQDGVTGLLAEPTSLTANMLAKLDYLLSNDQLRLEMGRRSREKAETYFSWQAASERYAMRTGIAKSLSSSGFGWKLQG</sequence>
<keyword evidence="4" id="KW-1185">Reference proteome</keyword>
<feature type="domain" description="Glycosyltransferase subfamily 4-like N-terminal" evidence="2">
    <location>
        <begin position="26"/>
        <end position="174"/>
    </location>
</feature>
<dbReference type="CDD" id="cd03801">
    <property type="entry name" value="GT4_PimA-like"/>
    <property type="match status" value="1"/>
</dbReference>
<proteinExistence type="predicted"/>
<dbReference type="InterPro" id="IPR050194">
    <property type="entry name" value="Glycosyltransferase_grp1"/>
</dbReference>
<dbReference type="EMBL" id="JACXZA010000003">
    <property type="protein sequence ID" value="MBD3920055.1"/>
    <property type="molecule type" value="Genomic_DNA"/>
</dbReference>
<evidence type="ECO:0000313" key="3">
    <source>
        <dbReference type="EMBL" id="MBD3920055.1"/>
    </source>
</evidence>
<evidence type="ECO:0000259" key="2">
    <source>
        <dbReference type="Pfam" id="PF13439"/>
    </source>
</evidence>
<gene>
    <name evidence="3" type="ORF">H8B09_14920</name>
</gene>
<dbReference type="InterPro" id="IPR001296">
    <property type="entry name" value="Glyco_trans_1"/>
</dbReference>
<feature type="domain" description="Glycosyl transferase family 1" evidence="1">
    <location>
        <begin position="190"/>
        <end position="362"/>
    </location>
</feature>
<comment type="caution">
    <text evidence="3">The sequence shown here is derived from an EMBL/GenBank/DDBJ whole genome shotgun (WGS) entry which is preliminary data.</text>
</comment>
<accession>A0ABR8MYP3</accession>
<reference evidence="3 4" key="1">
    <citation type="submission" date="2020-09" db="EMBL/GenBank/DDBJ databases">
        <title>Paenibacillus sp. strain PR3 16S rRNA gene Genome sequencing and assembly.</title>
        <authorList>
            <person name="Kim J."/>
        </authorList>
    </citation>
    <scope>NUCLEOTIDE SEQUENCE [LARGE SCALE GENOMIC DNA]</scope>
    <source>
        <strain evidence="3 4">PR3</strain>
    </source>
</reference>
<dbReference type="Proteomes" id="UP000609346">
    <property type="component" value="Unassembled WGS sequence"/>
</dbReference>
<dbReference type="PANTHER" id="PTHR45947:SF3">
    <property type="entry name" value="SULFOQUINOVOSYL TRANSFERASE SQD2"/>
    <property type="match status" value="1"/>
</dbReference>
<dbReference type="PANTHER" id="PTHR45947">
    <property type="entry name" value="SULFOQUINOVOSYL TRANSFERASE SQD2"/>
    <property type="match status" value="1"/>
</dbReference>
<name>A0ABR8MYP3_9BACL</name>
<protein>
    <submittedName>
        <fullName evidence="3">Glycosyltransferase family 4 protein</fullName>
    </submittedName>
</protein>
<evidence type="ECO:0000313" key="4">
    <source>
        <dbReference type="Proteomes" id="UP000609346"/>
    </source>
</evidence>
<dbReference type="Gene3D" id="3.40.50.2000">
    <property type="entry name" value="Glycogen Phosphorylase B"/>
    <property type="match status" value="2"/>
</dbReference>